<keyword evidence="1" id="KW-0472">Membrane</keyword>
<organism evidence="2 3">
    <name type="scientific">Serratia silvae</name>
    <dbReference type="NCBI Taxonomy" id="2824122"/>
    <lineage>
        <taxon>Bacteria</taxon>
        <taxon>Pseudomonadati</taxon>
        <taxon>Pseudomonadota</taxon>
        <taxon>Gammaproteobacteria</taxon>
        <taxon>Enterobacterales</taxon>
        <taxon>Yersiniaceae</taxon>
        <taxon>Serratia</taxon>
    </lineage>
</organism>
<accession>A0ABT0KE07</accession>
<reference evidence="2" key="1">
    <citation type="submission" date="2021-04" db="EMBL/GenBank/DDBJ databases">
        <title>Genome sequence of Serratia sp. arafor3.</title>
        <authorList>
            <person name="Besaury L."/>
        </authorList>
    </citation>
    <scope>NUCLEOTIDE SEQUENCE</scope>
    <source>
        <strain evidence="2">Arafor3</strain>
    </source>
</reference>
<evidence type="ECO:0000313" key="3">
    <source>
        <dbReference type="Proteomes" id="UP001165275"/>
    </source>
</evidence>
<dbReference type="Proteomes" id="UP001165275">
    <property type="component" value="Unassembled WGS sequence"/>
</dbReference>
<evidence type="ECO:0000256" key="1">
    <source>
        <dbReference type="SAM" id="Phobius"/>
    </source>
</evidence>
<comment type="caution">
    <text evidence="2">The sequence shown here is derived from an EMBL/GenBank/DDBJ whole genome shotgun (WGS) entry which is preliminary data.</text>
</comment>
<gene>
    <name evidence="2" type="ORF">KAJ71_12265</name>
</gene>
<protein>
    <submittedName>
        <fullName evidence="2">Uncharacterized protein</fullName>
    </submittedName>
</protein>
<keyword evidence="1" id="KW-0812">Transmembrane</keyword>
<feature type="transmembrane region" description="Helical" evidence="1">
    <location>
        <begin position="20"/>
        <end position="38"/>
    </location>
</feature>
<keyword evidence="3" id="KW-1185">Reference proteome</keyword>
<name>A0ABT0KE07_9GAMM</name>
<keyword evidence="1" id="KW-1133">Transmembrane helix</keyword>
<dbReference type="EMBL" id="JAGQDC010000008">
    <property type="protein sequence ID" value="MCL1029788.1"/>
    <property type="molecule type" value="Genomic_DNA"/>
</dbReference>
<dbReference type="RefSeq" id="WP_248945990.1">
    <property type="nucleotide sequence ID" value="NZ_CBCSGY010000003.1"/>
</dbReference>
<sequence length="93" mass="10859">MKEIQYNAPAVMGRFLWKKVLNIHIEFFVVAVIFLHRVDRLLTIRIPHTMYSSEGYGLASQPLDAVYVPNRQPASVWQMDIAEMISHFWQLAL</sequence>
<proteinExistence type="predicted"/>
<evidence type="ECO:0000313" key="2">
    <source>
        <dbReference type="EMBL" id="MCL1029788.1"/>
    </source>
</evidence>